<protein>
    <submittedName>
        <fullName evidence="2">Membrane protein</fullName>
    </submittedName>
</protein>
<feature type="transmembrane region" description="Helical" evidence="1">
    <location>
        <begin position="363"/>
        <end position="381"/>
    </location>
</feature>
<feature type="transmembrane region" description="Helical" evidence="1">
    <location>
        <begin position="28"/>
        <end position="45"/>
    </location>
</feature>
<keyword evidence="1" id="KW-1133">Transmembrane helix</keyword>
<feature type="transmembrane region" description="Helical" evidence="1">
    <location>
        <begin position="115"/>
        <end position="134"/>
    </location>
</feature>
<evidence type="ECO:0000313" key="3">
    <source>
        <dbReference type="Proteomes" id="UP000680750"/>
    </source>
</evidence>
<feature type="transmembrane region" description="Helical" evidence="1">
    <location>
        <begin position="90"/>
        <end position="109"/>
    </location>
</feature>
<feature type="transmembrane region" description="Helical" evidence="1">
    <location>
        <begin position="173"/>
        <end position="190"/>
    </location>
</feature>
<feature type="transmembrane region" description="Helical" evidence="1">
    <location>
        <begin position="146"/>
        <end position="167"/>
    </location>
</feature>
<keyword evidence="1" id="KW-0812">Transmembrane</keyword>
<dbReference type="AlphaFoldDB" id="A0A810L2F5"/>
<feature type="transmembrane region" description="Helical" evidence="1">
    <location>
        <begin position="210"/>
        <end position="231"/>
    </location>
</feature>
<evidence type="ECO:0000256" key="1">
    <source>
        <dbReference type="SAM" id="Phobius"/>
    </source>
</evidence>
<feature type="transmembrane region" description="Helical" evidence="1">
    <location>
        <begin position="305"/>
        <end position="326"/>
    </location>
</feature>
<feature type="transmembrane region" description="Helical" evidence="1">
    <location>
        <begin position="237"/>
        <end position="258"/>
    </location>
</feature>
<gene>
    <name evidence="2" type="ORF">Asera_38280</name>
</gene>
<proteinExistence type="predicted"/>
<dbReference type="PANTHER" id="PTHR36840">
    <property type="entry name" value="BLL5714 PROTEIN"/>
    <property type="match status" value="1"/>
</dbReference>
<reference evidence="2" key="1">
    <citation type="submission" date="2020-08" db="EMBL/GenBank/DDBJ databases">
        <title>Whole genome shotgun sequence of Actinocatenispora sera NBRC 101916.</title>
        <authorList>
            <person name="Komaki H."/>
            <person name="Tamura T."/>
        </authorList>
    </citation>
    <scope>NUCLEOTIDE SEQUENCE</scope>
    <source>
        <strain evidence="2">NBRC 101916</strain>
    </source>
</reference>
<feature type="transmembrane region" description="Helical" evidence="1">
    <location>
        <begin position="338"/>
        <end position="357"/>
    </location>
</feature>
<dbReference type="RefSeq" id="WP_035297666.1">
    <property type="nucleotide sequence ID" value="NZ_AP023354.1"/>
</dbReference>
<name>A0A810L2F5_9ACTN</name>
<dbReference type="Proteomes" id="UP000680750">
    <property type="component" value="Chromosome"/>
</dbReference>
<keyword evidence="3" id="KW-1185">Reference proteome</keyword>
<feature type="transmembrane region" description="Helical" evidence="1">
    <location>
        <begin position="279"/>
        <end position="299"/>
    </location>
</feature>
<dbReference type="InterPro" id="IPR010640">
    <property type="entry name" value="Low_temperature_requirement_A"/>
</dbReference>
<dbReference type="PANTHER" id="PTHR36840:SF1">
    <property type="entry name" value="BLL5714 PROTEIN"/>
    <property type="match status" value="1"/>
</dbReference>
<dbReference type="KEGG" id="aser:Asera_38280"/>
<dbReference type="EMBL" id="AP023354">
    <property type="protein sequence ID" value="BCJ29720.1"/>
    <property type="molecule type" value="Genomic_DNA"/>
</dbReference>
<organism evidence="2 3">
    <name type="scientific">Actinocatenispora sera</name>
    <dbReference type="NCBI Taxonomy" id="390989"/>
    <lineage>
        <taxon>Bacteria</taxon>
        <taxon>Bacillati</taxon>
        <taxon>Actinomycetota</taxon>
        <taxon>Actinomycetes</taxon>
        <taxon>Micromonosporales</taxon>
        <taxon>Micromonosporaceae</taxon>
        <taxon>Actinocatenispora</taxon>
    </lineage>
</organism>
<feature type="transmembrane region" description="Helical" evidence="1">
    <location>
        <begin position="57"/>
        <end position="78"/>
    </location>
</feature>
<dbReference type="Pfam" id="PF06772">
    <property type="entry name" value="LtrA"/>
    <property type="match status" value="1"/>
</dbReference>
<sequence length="390" mass="41091">MSDVGLYLRRMVGRDPGEEHRVSTPLELLFDLCFVVAVAAASAQLHHGIADGHRVAILQYAMVFFAIWWAWMNFTWFASAYDTDDVPYRLLTLLQIAGGLVLAAGVPSVFHDYDFAVVTVGYVVMRVAMVGQWLRAARQDPASRGATVRYAVGVGVVQLGWVLRLLLPGTAGLVGFLVLFVAELAVPAVAEAHGRETPWHPGHINERYGLFTLIVLGECVAAAAVGVQSAITDRGLSAGLLVTAGGGLVLLFSMWWLYFKHEATAGLKIRQSQNLLWGYSHYVVFASVAAVGTGLTLAADGETPATVVAFAIAIPTCCYLATSAYLHGLLLPGSVPVVTLAATIVLILATAAVAGALGLPASVAVIAALVAILLVVSIRAGRRAGSAHPA</sequence>
<keyword evidence="1" id="KW-0472">Membrane</keyword>
<evidence type="ECO:0000313" key="2">
    <source>
        <dbReference type="EMBL" id="BCJ29720.1"/>
    </source>
</evidence>
<accession>A0A810L2F5</accession>